<evidence type="ECO:0008006" key="3">
    <source>
        <dbReference type="Google" id="ProtNLM"/>
    </source>
</evidence>
<proteinExistence type="predicted"/>
<protein>
    <recommendedName>
        <fullName evidence="3">MotA/TolQ/ExbB proton channel domain-containing protein</fullName>
    </recommendedName>
</protein>
<dbReference type="EMBL" id="BARU01005882">
    <property type="protein sequence ID" value="GAH42659.1"/>
    <property type="molecule type" value="Genomic_DNA"/>
</dbReference>
<keyword evidence="1" id="KW-1133">Transmembrane helix</keyword>
<sequence>MSSIGRQVNSTVMGVIGAVIFILVGVALGPTVTIAIADINATSMADVVMGDVIVTLAGFVAFFYYLGIVLGGLAMIWATTKTGS</sequence>
<reference evidence="2" key="1">
    <citation type="journal article" date="2014" name="Front. Microbiol.">
        <title>High frequency of phylogenetically diverse reductive dehalogenase-homologous genes in deep subseafloor sedimentary metagenomes.</title>
        <authorList>
            <person name="Kawai M."/>
            <person name="Futagami T."/>
            <person name="Toyoda A."/>
            <person name="Takaki Y."/>
            <person name="Nishi S."/>
            <person name="Hori S."/>
            <person name="Arai W."/>
            <person name="Tsubouchi T."/>
            <person name="Morono Y."/>
            <person name="Uchiyama I."/>
            <person name="Ito T."/>
            <person name="Fujiyama A."/>
            <person name="Inagaki F."/>
            <person name="Takami H."/>
        </authorList>
    </citation>
    <scope>NUCLEOTIDE SEQUENCE</scope>
    <source>
        <strain evidence="2">Expedition CK06-06</strain>
    </source>
</reference>
<name>X1GM11_9ZZZZ</name>
<feature type="transmembrane region" description="Helical" evidence="1">
    <location>
        <begin position="12"/>
        <end position="36"/>
    </location>
</feature>
<dbReference type="AlphaFoldDB" id="X1GM11"/>
<organism evidence="2">
    <name type="scientific">marine sediment metagenome</name>
    <dbReference type="NCBI Taxonomy" id="412755"/>
    <lineage>
        <taxon>unclassified sequences</taxon>
        <taxon>metagenomes</taxon>
        <taxon>ecological metagenomes</taxon>
    </lineage>
</organism>
<evidence type="ECO:0000256" key="1">
    <source>
        <dbReference type="SAM" id="Phobius"/>
    </source>
</evidence>
<comment type="caution">
    <text evidence="2">The sequence shown here is derived from an EMBL/GenBank/DDBJ whole genome shotgun (WGS) entry which is preliminary data.</text>
</comment>
<accession>X1GM11</accession>
<feature type="transmembrane region" description="Helical" evidence="1">
    <location>
        <begin position="56"/>
        <end position="78"/>
    </location>
</feature>
<keyword evidence="1" id="KW-0472">Membrane</keyword>
<gene>
    <name evidence="2" type="ORF">S03H2_11535</name>
</gene>
<keyword evidence="1" id="KW-0812">Transmembrane</keyword>
<evidence type="ECO:0000313" key="2">
    <source>
        <dbReference type="EMBL" id="GAH42659.1"/>
    </source>
</evidence>